<evidence type="ECO:0000259" key="5">
    <source>
        <dbReference type="Pfam" id="PF07992"/>
    </source>
</evidence>
<dbReference type="InterPro" id="IPR036188">
    <property type="entry name" value="FAD/NAD-bd_sf"/>
</dbReference>
<evidence type="ECO:0000256" key="3">
    <source>
        <dbReference type="ARBA" id="ARBA00022630"/>
    </source>
</evidence>
<keyword evidence="3" id="KW-0285">Flavoprotein</keyword>
<evidence type="ECO:0000313" key="7">
    <source>
        <dbReference type="EMBL" id="MFK4753337.1"/>
    </source>
</evidence>
<dbReference type="EMBL" id="JBBKTX010000015">
    <property type="protein sequence ID" value="MFK4753337.1"/>
    <property type="molecule type" value="Genomic_DNA"/>
</dbReference>
<evidence type="ECO:0000256" key="4">
    <source>
        <dbReference type="ARBA" id="ARBA00022827"/>
    </source>
</evidence>
<dbReference type="InterPro" id="IPR050260">
    <property type="entry name" value="FAD-bd_OxRdtase"/>
</dbReference>
<reference evidence="7 8" key="1">
    <citation type="submission" date="2024-03" db="EMBL/GenBank/DDBJ databases">
        <title>High-quality draft genome sequence of Oceanobacter sp. wDCs-4.</title>
        <authorList>
            <person name="Dong C."/>
        </authorList>
    </citation>
    <scope>NUCLEOTIDE SEQUENCE [LARGE SCALE GENOMIC DNA]</scope>
    <source>
        <strain evidence="8">wDCs-4</strain>
    </source>
</reference>
<evidence type="ECO:0000256" key="2">
    <source>
        <dbReference type="ARBA" id="ARBA00006442"/>
    </source>
</evidence>
<comment type="cofactor">
    <cofactor evidence="1">
        <name>FAD</name>
        <dbReference type="ChEBI" id="CHEBI:57692"/>
    </cofactor>
</comment>
<dbReference type="Proteomes" id="UP001620597">
    <property type="component" value="Unassembled WGS sequence"/>
</dbReference>
<comment type="caution">
    <text evidence="7">The sequence shown here is derived from an EMBL/GenBank/DDBJ whole genome shotgun (WGS) entry which is preliminary data.</text>
</comment>
<evidence type="ECO:0000256" key="1">
    <source>
        <dbReference type="ARBA" id="ARBA00001974"/>
    </source>
</evidence>
<protein>
    <submittedName>
        <fullName evidence="7">FAD-dependent oxidoreductase</fullName>
    </submittedName>
</protein>
<dbReference type="InterPro" id="IPR041575">
    <property type="entry name" value="Rubredoxin_C"/>
</dbReference>
<comment type="similarity">
    <text evidence="2">Belongs to the FAD-dependent oxidoreductase family.</text>
</comment>
<dbReference type="Pfam" id="PF18267">
    <property type="entry name" value="Rubredoxin_C"/>
    <property type="match status" value="1"/>
</dbReference>
<evidence type="ECO:0000259" key="6">
    <source>
        <dbReference type="Pfam" id="PF18267"/>
    </source>
</evidence>
<dbReference type="SUPFAM" id="SSF51905">
    <property type="entry name" value="FAD/NAD(P)-binding domain"/>
    <property type="match status" value="2"/>
</dbReference>
<dbReference type="PANTHER" id="PTHR43429:SF3">
    <property type="entry name" value="NITRITE REDUCTASE [NAD(P)H]"/>
    <property type="match status" value="1"/>
</dbReference>
<keyword evidence="4" id="KW-0274">FAD</keyword>
<proteinExistence type="inferred from homology"/>
<dbReference type="Gene3D" id="3.30.390.30">
    <property type="match status" value="1"/>
</dbReference>
<dbReference type="PRINTS" id="PR00368">
    <property type="entry name" value="FADPNR"/>
</dbReference>
<keyword evidence="8" id="KW-1185">Reference proteome</keyword>
<feature type="domain" description="FAD/NAD(P)-binding" evidence="5">
    <location>
        <begin position="5"/>
        <end position="295"/>
    </location>
</feature>
<gene>
    <name evidence="7" type="ORF">WG929_13055</name>
</gene>
<name>A0ABW8NKC7_9GAMM</name>
<sequence>MNSNSLVVIGNGMASNRVLEELGKDHPFDAIHVLSDEHLSHYNRIMLSPLLADETTLDAITPHDADWYQQRRITVHLNTPVARIDTRQKIVVAGNNEPFSYHALLIATGSRSAIPAMPGTDNGTLPDNVLGFRTMSDVDAMLAALPTLKHATVIGAGLLGVEAAVGLKAQGVDVTLMHRNPILMNRQLDATASGILQRELEQRGIDVRTGVSPQGLDLTGNSATAVQYRLRSEPAEAAVKTLNTDLVVFATGILPNRELASAAGIDTQRGICVNERMEASAEDVYSLGECCEFEGLTYGLVAPIWEQAKVVAAGLLSINDPSGKSQLSGYAEQEHLTKLKVSGVDIHSMGQFEPSDNDQIIQLQDLKSGIYKKLVIREQQIVGVLCVGDVLDSSWYFDLLSHNADISAIRTNLIFGKGYCEDDTSKAGTQEDNAA</sequence>
<organism evidence="7 8">
    <name type="scientific">Oceanobacter antarcticus</name>
    <dbReference type="NCBI Taxonomy" id="3133425"/>
    <lineage>
        <taxon>Bacteria</taxon>
        <taxon>Pseudomonadati</taxon>
        <taxon>Pseudomonadota</taxon>
        <taxon>Gammaproteobacteria</taxon>
        <taxon>Oceanospirillales</taxon>
        <taxon>Oceanospirillaceae</taxon>
        <taxon>Oceanobacter</taxon>
    </lineage>
</organism>
<dbReference type="RefSeq" id="WP_416206387.1">
    <property type="nucleotide sequence ID" value="NZ_JBBKTX010000015.1"/>
</dbReference>
<accession>A0ABW8NKC7</accession>
<dbReference type="Gene3D" id="3.50.50.60">
    <property type="entry name" value="FAD/NAD(P)-binding domain"/>
    <property type="match status" value="2"/>
</dbReference>
<dbReference type="InterPro" id="IPR023753">
    <property type="entry name" value="FAD/NAD-binding_dom"/>
</dbReference>
<dbReference type="InterPro" id="IPR016156">
    <property type="entry name" value="FAD/NAD-linked_Rdtase_dimer_sf"/>
</dbReference>
<dbReference type="PANTHER" id="PTHR43429">
    <property type="entry name" value="PYRIDINE NUCLEOTIDE-DISULFIDE OXIDOREDUCTASE DOMAIN-CONTAINING"/>
    <property type="match status" value="1"/>
</dbReference>
<dbReference type="Pfam" id="PF07992">
    <property type="entry name" value="Pyr_redox_2"/>
    <property type="match status" value="1"/>
</dbReference>
<feature type="domain" description="NADH-rubredoxin oxidoreductase C-terminal" evidence="6">
    <location>
        <begin position="337"/>
        <end position="401"/>
    </location>
</feature>
<evidence type="ECO:0000313" key="8">
    <source>
        <dbReference type="Proteomes" id="UP001620597"/>
    </source>
</evidence>